<gene>
    <name evidence="7" type="ORF">THITE_2115054</name>
</gene>
<accession>G2R301</accession>
<dbReference type="PROSITE" id="PS00058">
    <property type="entry name" value="DNA_MISMATCH_REPAIR_1"/>
    <property type="match status" value="1"/>
</dbReference>
<feature type="domain" description="DNA mismatch repair protein S5" evidence="6">
    <location>
        <begin position="224"/>
        <end position="363"/>
    </location>
</feature>
<dbReference type="AlphaFoldDB" id="G2R301"/>
<dbReference type="Gene3D" id="3.30.1370.100">
    <property type="entry name" value="MutL, C-terminal domain, regulatory subdomain"/>
    <property type="match status" value="1"/>
</dbReference>
<dbReference type="OrthoDB" id="10263226at2759"/>
<evidence type="ECO:0000256" key="2">
    <source>
        <dbReference type="ARBA" id="ARBA00022763"/>
    </source>
</evidence>
<dbReference type="InterPro" id="IPR014721">
    <property type="entry name" value="Ribsml_uS5_D2-typ_fold_subgr"/>
</dbReference>
<dbReference type="Pfam" id="PF01119">
    <property type="entry name" value="DNA_mis_repair"/>
    <property type="match status" value="1"/>
</dbReference>
<feature type="region of interest" description="Disordered" evidence="4">
    <location>
        <begin position="375"/>
        <end position="588"/>
    </location>
</feature>
<dbReference type="GO" id="GO:0016887">
    <property type="term" value="F:ATP hydrolysis activity"/>
    <property type="evidence" value="ECO:0007669"/>
    <property type="project" value="InterPro"/>
</dbReference>
<dbReference type="Gene3D" id="3.30.230.10">
    <property type="match status" value="1"/>
</dbReference>
<dbReference type="Gene3D" id="3.30.1540.20">
    <property type="entry name" value="MutL, C-terminal domain, dimerisation subdomain"/>
    <property type="match status" value="1"/>
</dbReference>
<dbReference type="InterPro" id="IPR014762">
    <property type="entry name" value="DNA_mismatch_repair_CS"/>
</dbReference>
<feature type="compositionally biased region" description="Low complexity" evidence="4">
    <location>
        <begin position="528"/>
        <end position="541"/>
    </location>
</feature>
<name>G2R301_THETT</name>
<dbReference type="InterPro" id="IPR020568">
    <property type="entry name" value="Ribosomal_Su5_D2-typ_SF"/>
</dbReference>
<dbReference type="InterPro" id="IPR038973">
    <property type="entry name" value="MutL/Mlh/Pms-like"/>
</dbReference>
<dbReference type="InterPro" id="IPR042121">
    <property type="entry name" value="MutL_C_regsub"/>
</dbReference>
<dbReference type="STRING" id="578455.G2R301"/>
<feature type="compositionally biased region" description="Acidic residues" evidence="4">
    <location>
        <begin position="662"/>
        <end position="683"/>
    </location>
</feature>
<reference evidence="7 8" key="1">
    <citation type="journal article" date="2011" name="Nat. Biotechnol.">
        <title>Comparative genomic analysis of the thermophilic biomass-degrading fungi Myceliophthora thermophila and Thielavia terrestris.</title>
        <authorList>
            <person name="Berka R.M."/>
            <person name="Grigoriev I.V."/>
            <person name="Otillar R."/>
            <person name="Salamov A."/>
            <person name="Grimwood J."/>
            <person name="Reid I."/>
            <person name="Ishmael N."/>
            <person name="John T."/>
            <person name="Darmond C."/>
            <person name="Moisan M.-C."/>
            <person name="Henrissat B."/>
            <person name="Coutinho P.M."/>
            <person name="Lombard V."/>
            <person name="Natvig D.O."/>
            <person name="Lindquist E."/>
            <person name="Schmutz J."/>
            <person name="Lucas S."/>
            <person name="Harris P."/>
            <person name="Powlowski J."/>
            <person name="Bellemare A."/>
            <person name="Taylor D."/>
            <person name="Butler G."/>
            <person name="de Vries R.P."/>
            <person name="Allijn I.E."/>
            <person name="van den Brink J."/>
            <person name="Ushinsky S."/>
            <person name="Storms R."/>
            <person name="Powell A.J."/>
            <person name="Paulsen I.T."/>
            <person name="Elbourne L.D.H."/>
            <person name="Baker S.E."/>
            <person name="Magnuson J."/>
            <person name="LaBoissiere S."/>
            <person name="Clutterbuck A.J."/>
            <person name="Martinez D."/>
            <person name="Wogulis M."/>
            <person name="de Leon A.L."/>
            <person name="Rey M.W."/>
            <person name="Tsang A."/>
        </authorList>
    </citation>
    <scope>NUCLEOTIDE SEQUENCE [LARGE SCALE GENOMIC DNA]</scope>
    <source>
        <strain evidence="8">ATCC 38088 / NRRL 8126</strain>
    </source>
</reference>
<dbReference type="RefSeq" id="XP_003653055.1">
    <property type="nucleotide sequence ID" value="XM_003653007.1"/>
</dbReference>
<dbReference type="FunFam" id="3.30.1370.100:FF:000001">
    <property type="entry name" value="Mismatch repair endonuclease pms1, putative"/>
    <property type="match status" value="1"/>
</dbReference>
<feature type="compositionally biased region" description="Basic and acidic residues" evidence="4">
    <location>
        <begin position="439"/>
        <end position="450"/>
    </location>
</feature>
<feature type="compositionally biased region" description="Basic and acidic residues" evidence="4">
    <location>
        <begin position="488"/>
        <end position="501"/>
    </location>
</feature>
<dbReference type="InterPro" id="IPR036890">
    <property type="entry name" value="HATPase_C_sf"/>
</dbReference>
<feature type="compositionally biased region" description="Basic and acidic residues" evidence="4">
    <location>
        <begin position="649"/>
        <end position="658"/>
    </location>
</feature>
<keyword evidence="8" id="KW-1185">Reference proteome</keyword>
<protein>
    <recommendedName>
        <fullName evidence="3">DNA mismatch repair protein PMS1</fullName>
    </recommendedName>
</protein>
<sequence>MAMSSNATIKAIESSTEQVHRIQAGQVIVDLCSVAKELVENSIDAGATAIEVRFKNQGLDSIEVQDNGSGIAPHNYESVALKHYTSKLSSYDDLSELQTFGFRGEALSSLCALSRVSIVTCTQQEAPRATRLEFEASGKLKGTSVVSGQRGTTVVVEDLFRNLPVRRRELERNIKREWGKVINLLNQYACVQTGVKFTVSQQPTKGKRMVLFSTKGNPSTRENIINVFGVKTMNALVAMDLKLELIPTAGPLSKGKARADGSSTEVRILGHVSRPSHGEGRQTPDRQMFYINGRPCGLPQFAKVFNEVYRSYNAAQSPFIFADIQLDTRLYDVNVSPDKRTILLHDQGQMLDNLRESLIELFETQDVTIPVAQAPALKPPPFRPPAGDLSASPTSVRARSSRAATVDTQQYSDRSSPDRQQRPVGGEDGEAASEESDRDDGSEVEKDAQRRNGTRAPQKHESSFKSGALLSRWLAKTPDAETSLSDSKAAEPSHHQQRGEAAEELPSSGGETTGEHDDAGKGQARGSQVQAAQPAAETEAQGLGRSVRQQGGMTEQPVLAIPPPSQPPSSRSGPATISRPLKRAAPEVATITIGDHTVTSLIGEPSKRLRVGEPLKPSRAGGADKAKQQTAPLPSFGGRLSQLFSASAHPDEGLRDKIGAVVEEDEDVEAADLGAEEDAEEDSLFVSQVDNEGVPGENDDRADGRWEQLSNAIEEEDVEAGSQPGASLESVDHSPSSQGDLADDDGEHMGEDEKKAQEDRKVQEMINAAEAAAIEPSEEGEKRSQMFVKGRARRKDMTLTLVQQVKTTADEIQRRIAALARHLPQPRSMASAAKSSDGLDADDAEEKLSLKISKSDFAKMKVVGQFNLGFILAVREAEPSTEDGRAEADDDELFIIDQHASDEKYNFERLQATTTVQSQRLVQPKTLELTALEEEIILEHLPALERNGFVAQVDTSGARPVGARAQLLSLPLSRETTFSVADFEELLFLLADNPTSSATTVPRPSKVRKLFAMRACRSSIMIGRALSRRQMERVVRHMGEMEKPWNCPHGRPTMRHLCGLGSAWDGRAWTEEGVDGLGGSGGRTDWAAWVREKRGED</sequence>
<proteinExistence type="inferred from homology"/>
<dbReference type="SUPFAM" id="SSF54211">
    <property type="entry name" value="Ribosomal protein S5 domain 2-like"/>
    <property type="match status" value="1"/>
</dbReference>
<dbReference type="InterPro" id="IPR042120">
    <property type="entry name" value="MutL_C_dimsub"/>
</dbReference>
<evidence type="ECO:0000256" key="1">
    <source>
        <dbReference type="ARBA" id="ARBA00006082"/>
    </source>
</evidence>
<feature type="compositionally biased region" description="Basic and acidic residues" evidence="4">
    <location>
        <begin position="747"/>
        <end position="763"/>
    </location>
</feature>
<dbReference type="EMBL" id="CP003010">
    <property type="protein sequence ID" value="AEO66719.1"/>
    <property type="molecule type" value="Genomic_DNA"/>
</dbReference>
<dbReference type="NCBIfam" id="TIGR00585">
    <property type="entry name" value="mutl"/>
    <property type="match status" value="1"/>
</dbReference>
<dbReference type="FunFam" id="3.30.565.10:FF:000014">
    <property type="entry name" value="Mismatch repair endonuclease pms1, putative"/>
    <property type="match status" value="1"/>
</dbReference>
<dbReference type="Gene3D" id="3.30.565.10">
    <property type="entry name" value="Histidine kinase-like ATPase, C-terminal domain"/>
    <property type="match status" value="1"/>
</dbReference>
<dbReference type="KEGG" id="ttt:THITE_2115054"/>
<dbReference type="Pfam" id="PF08676">
    <property type="entry name" value="MutL_C"/>
    <property type="match status" value="1"/>
</dbReference>
<comment type="similarity">
    <text evidence="1">Belongs to the DNA mismatch repair MutL/HexB family.</text>
</comment>
<dbReference type="Proteomes" id="UP000008181">
    <property type="component" value="Chromosome 2"/>
</dbReference>
<feature type="domain" description="MutL C-terminal dimerisation" evidence="5">
    <location>
        <begin position="862"/>
        <end position="1026"/>
    </location>
</feature>
<evidence type="ECO:0000313" key="7">
    <source>
        <dbReference type="EMBL" id="AEO66719.1"/>
    </source>
</evidence>
<dbReference type="GO" id="GO:0030983">
    <property type="term" value="F:mismatched DNA binding"/>
    <property type="evidence" value="ECO:0007669"/>
    <property type="project" value="InterPro"/>
</dbReference>
<dbReference type="FunFam" id="3.30.230.10:FF:000120">
    <property type="entry name" value="Mismatch repair endonuclease PMS2"/>
    <property type="match status" value="1"/>
</dbReference>
<dbReference type="InterPro" id="IPR002099">
    <property type="entry name" value="MutL/Mlh/PMS"/>
</dbReference>
<evidence type="ECO:0000313" key="8">
    <source>
        <dbReference type="Proteomes" id="UP000008181"/>
    </source>
</evidence>
<dbReference type="PANTHER" id="PTHR10073:SF52">
    <property type="entry name" value="MISMATCH REPAIR ENDONUCLEASE PMS2"/>
    <property type="match status" value="1"/>
</dbReference>
<evidence type="ECO:0000256" key="4">
    <source>
        <dbReference type="SAM" id="MobiDB-lite"/>
    </source>
</evidence>
<evidence type="ECO:0000259" key="6">
    <source>
        <dbReference type="SMART" id="SM01340"/>
    </source>
</evidence>
<dbReference type="GO" id="GO:0000710">
    <property type="term" value="P:meiotic mismatch repair"/>
    <property type="evidence" value="ECO:0007669"/>
    <property type="project" value="UniProtKB-ARBA"/>
</dbReference>
<dbReference type="SMART" id="SM00853">
    <property type="entry name" value="MutL_C"/>
    <property type="match status" value="1"/>
</dbReference>
<evidence type="ECO:0000259" key="5">
    <source>
        <dbReference type="SMART" id="SM00853"/>
    </source>
</evidence>
<dbReference type="SUPFAM" id="SSF55874">
    <property type="entry name" value="ATPase domain of HSP90 chaperone/DNA topoisomerase II/histidine kinase"/>
    <property type="match status" value="1"/>
</dbReference>
<dbReference type="GO" id="GO:0032389">
    <property type="term" value="C:MutLalpha complex"/>
    <property type="evidence" value="ECO:0007669"/>
    <property type="project" value="TreeGrafter"/>
</dbReference>
<feature type="region of interest" description="Disordered" evidence="4">
    <location>
        <begin position="602"/>
        <end position="764"/>
    </location>
</feature>
<dbReference type="CDD" id="cd03484">
    <property type="entry name" value="MutL_Trans_hPMS_2_like"/>
    <property type="match status" value="1"/>
</dbReference>
<dbReference type="InterPro" id="IPR013507">
    <property type="entry name" value="DNA_mismatch_S5_2-like"/>
</dbReference>
<dbReference type="SUPFAM" id="SSF118116">
    <property type="entry name" value="DNA mismatch repair protein MutL"/>
    <property type="match status" value="1"/>
</dbReference>
<dbReference type="Pfam" id="PF13589">
    <property type="entry name" value="HATPase_c_3"/>
    <property type="match status" value="1"/>
</dbReference>
<feature type="compositionally biased region" description="Polar residues" evidence="4">
    <location>
        <begin position="391"/>
        <end position="414"/>
    </location>
</feature>
<dbReference type="PANTHER" id="PTHR10073">
    <property type="entry name" value="DNA MISMATCH REPAIR PROTEIN MLH, PMS, MUTL"/>
    <property type="match status" value="1"/>
</dbReference>
<feature type="compositionally biased region" description="Acidic residues" evidence="4">
    <location>
        <begin position="427"/>
        <end position="438"/>
    </location>
</feature>
<dbReference type="CDD" id="cd16926">
    <property type="entry name" value="HATPase_MutL-MLH-PMS-like"/>
    <property type="match status" value="1"/>
</dbReference>
<dbReference type="HOGENOM" id="CLU_004131_0_0_1"/>
<dbReference type="InterPro" id="IPR014790">
    <property type="entry name" value="MutL_C"/>
</dbReference>
<evidence type="ECO:0000256" key="3">
    <source>
        <dbReference type="ARBA" id="ARBA00070941"/>
    </source>
</evidence>
<dbReference type="GO" id="GO:0140664">
    <property type="term" value="F:ATP-dependent DNA damage sensor activity"/>
    <property type="evidence" value="ECO:0007669"/>
    <property type="project" value="InterPro"/>
</dbReference>
<dbReference type="SMART" id="SM01340">
    <property type="entry name" value="DNA_mis_repair"/>
    <property type="match status" value="1"/>
</dbReference>
<keyword evidence="2" id="KW-0227">DNA damage</keyword>
<dbReference type="eggNOG" id="KOG1978">
    <property type="taxonomic scope" value="Eukaryota"/>
</dbReference>
<dbReference type="GeneID" id="11520988"/>
<organism evidence="7 8">
    <name type="scientific">Thermothielavioides terrestris (strain ATCC 38088 / NRRL 8126)</name>
    <name type="common">Thielavia terrestris</name>
    <dbReference type="NCBI Taxonomy" id="578455"/>
    <lineage>
        <taxon>Eukaryota</taxon>
        <taxon>Fungi</taxon>
        <taxon>Dikarya</taxon>
        <taxon>Ascomycota</taxon>
        <taxon>Pezizomycotina</taxon>
        <taxon>Sordariomycetes</taxon>
        <taxon>Sordariomycetidae</taxon>
        <taxon>Sordariales</taxon>
        <taxon>Chaetomiaceae</taxon>
        <taxon>Thermothielavioides</taxon>
        <taxon>Thermothielavioides terrestris</taxon>
    </lineage>
</organism>
<dbReference type="GO" id="GO:0005524">
    <property type="term" value="F:ATP binding"/>
    <property type="evidence" value="ECO:0007669"/>
    <property type="project" value="InterPro"/>
</dbReference>
<dbReference type="InterPro" id="IPR037198">
    <property type="entry name" value="MutL_C_sf"/>
</dbReference>